<dbReference type="EMBL" id="MU167224">
    <property type="protein sequence ID" value="KAG0149894.1"/>
    <property type="molecule type" value="Genomic_DNA"/>
</dbReference>
<evidence type="ECO:0000313" key="3">
    <source>
        <dbReference type="EMBL" id="KAG0149894.1"/>
    </source>
</evidence>
<comment type="caution">
    <text evidence="3">The sequence shown here is derived from an EMBL/GenBank/DDBJ whole genome shotgun (WGS) entry which is preliminary data.</text>
</comment>
<feature type="domain" description="SCP" evidence="2">
    <location>
        <begin position="73"/>
        <end position="204"/>
    </location>
</feature>
<dbReference type="Gene3D" id="3.40.33.10">
    <property type="entry name" value="CAP"/>
    <property type="match status" value="1"/>
</dbReference>
<keyword evidence="4" id="KW-1185">Reference proteome</keyword>
<feature type="region of interest" description="Disordered" evidence="1">
    <location>
        <begin position="48"/>
        <end position="73"/>
    </location>
</feature>
<dbReference type="InterPro" id="IPR001283">
    <property type="entry name" value="CRISP-related"/>
</dbReference>
<dbReference type="SMART" id="SM00198">
    <property type="entry name" value="SCP"/>
    <property type="match status" value="1"/>
</dbReference>
<reference evidence="3" key="1">
    <citation type="submission" date="2013-11" db="EMBL/GenBank/DDBJ databases">
        <title>Genome sequence of the fusiform rust pathogen reveals effectors for host alternation and coevolution with pine.</title>
        <authorList>
            <consortium name="DOE Joint Genome Institute"/>
            <person name="Smith K."/>
            <person name="Pendleton A."/>
            <person name="Kubisiak T."/>
            <person name="Anderson C."/>
            <person name="Salamov A."/>
            <person name="Aerts A."/>
            <person name="Riley R."/>
            <person name="Clum A."/>
            <person name="Lindquist E."/>
            <person name="Ence D."/>
            <person name="Campbell M."/>
            <person name="Kronenberg Z."/>
            <person name="Feau N."/>
            <person name="Dhillon B."/>
            <person name="Hamelin R."/>
            <person name="Burleigh J."/>
            <person name="Smith J."/>
            <person name="Yandell M."/>
            <person name="Nelson C."/>
            <person name="Grigoriev I."/>
            <person name="Davis J."/>
        </authorList>
    </citation>
    <scope>NUCLEOTIDE SEQUENCE</scope>
    <source>
        <strain evidence="3">G11</strain>
    </source>
</reference>
<dbReference type="AlphaFoldDB" id="A0A9P6NPY0"/>
<dbReference type="InterPro" id="IPR014044">
    <property type="entry name" value="CAP_dom"/>
</dbReference>
<organism evidence="3 4">
    <name type="scientific">Cronartium quercuum f. sp. fusiforme G11</name>
    <dbReference type="NCBI Taxonomy" id="708437"/>
    <lineage>
        <taxon>Eukaryota</taxon>
        <taxon>Fungi</taxon>
        <taxon>Dikarya</taxon>
        <taxon>Basidiomycota</taxon>
        <taxon>Pucciniomycotina</taxon>
        <taxon>Pucciniomycetes</taxon>
        <taxon>Pucciniales</taxon>
        <taxon>Coleosporiaceae</taxon>
        <taxon>Cronartium</taxon>
    </lineage>
</organism>
<evidence type="ECO:0000313" key="4">
    <source>
        <dbReference type="Proteomes" id="UP000886653"/>
    </source>
</evidence>
<evidence type="ECO:0000259" key="2">
    <source>
        <dbReference type="SMART" id="SM00198"/>
    </source>
</evidence>
<sequence length="221" mass="24368">MALWMSALFGPPMDADGNPCPTSSEQPITQESQVRVLRKEAPAVGYTASEAKKQRGTKGTKGIGSDVKHESKKDQQRWLNAHNQVRAIYHAAPLTWNDQITPFAKAEVRQCVWRHSKAGPGENKAAGQFSIENVVSDWTEGPGEKSVYDPHNPTYSHFTQVVWVGTKSISCARYSCQNVRGLRLPQTPVIFWACEYYPPGNIIGQFQQNVNSGKGGIPLSA</sequence>
<dbReference type="OrthoDB" id="2505037at2759"/>
<proteinExistence type="predicted"/>
<accession>A0A9P6NPY0</accession>
<feature type="compositionally biased region" description="Polar residues" evidence="1">
    <location>
        <begin position="20"/>
        <end position="31"/>
    </location>
</feature>
<dbReference type="InterPro" id="IPR035940">
    <property type="entry name" value="CAP_sf"/>
</dbReference>
<dbReference type="PRINTS" id="PR00837">
    <property type="entry name" value="V5TPXLIKE"/>
</dbReference>
<gene>
    <name evidence="3" type="ORF">CROQUDRAFT_653203</name>
</gene>
<dbReference type="Proteomes" id="UP000886653">
    <property type="component" value="Unassembled WGS sequence"/>
</dbReference>
<dbReference type="Pfam" id="PF00188">
    <property type="entry name" value="CAP"/>
    <property type="match status" value="1"/>
</dbReference>
<name>A0A9P6NPY0_9BASI</name>
<dbReference type="SUPFAM" id="SSF55797">
    <property type="entry name" value="PR-1-like"/>
    <property type="match status" value="1"/>
</dbReference>
<protein>
    <recommendedName>
        <fullName evidence="2">SCP domain-containing protein</fullName>
    </recommendedName>
</protein>
<dbReference type="PANTHER" id="PTHR10334">
    <property type="entry name" value="CYSTEINE-RICH SECRETORY PROTEIN-RELATED"/>
    <property type="match status" value="1"/>
</dbReference>
<evidence type="ECO:0000256" key="1">
    <source>
        <dbReference type="SAM" id="MobiDB-lite"/>
    </source>
</evidence>
<feature type="region of interest" description="Disordered" evidence="1">
    <location>
        <begin position="12"/>
        <end position="31"/>
    </location>
</feature>